<evidence type="ECO:0000256" key="5">
    <source>
        <dbReference type="ARBA" id="ARBA00022989"/>
    </source>
</evidence>
<dbReference type="PROSITE" id="PS50850">
    <property type="entry name" value="MFS"/>
    <property type="match status" value="1"/>
</dbReference>
<evidence type="ECO:0000256" key="3">
    <source>
        <dbReference type="ARBA" id="ARBA00022475"/>
    </source>
</evidence>
<dbReference type="Pfam" id="PF07690">
    <property type="entry name" value="MFS_1"/>
    <property type="match status" value="1"/>
</dbReference>
<evidence type="ECO:0000256" key="1">
    <source>
        <dbReference type="ARBA" id="ARBA00004651"/>
    </source>
</evidence>
<dbReference type="PANTHER" id="PTHR23517">
    <property type="entry name" value="RESISTANCE PROTEIN MDTM, PUTATIVE-RELATED-RELATED"/>
    <property type="match status" value="1"/>
</dbReference>
<comment type="caution">
    <text evidence="9">The sequence shown here is derived from an EMBL/GenBank/DDBJ whole genome shotgun (WGS) entry which is preliminary data.</text>
</comment>
<evidence type="ECO:0000313" key="10">
    <source>
        <dbReference type="Proteomes" id="UP001589627"/>
    </source>
</evidence>
<keyword evidence="2" id="KW-0813">Transport</keyword>
<dbReference type="InterPro" id="IPR036259">
    <property type="entry name" value="MFS_trans_sf"/>
</dbReference>
<feature type="transmembrane region" description="Helical" evidence="7">
    <location>
        <begin position="181"/>
        <end position="202"/>
    </location>
</feature>
<comment type="subcellular location">
    <subcellularLocation>
        <location evidence="1">Cell membrane</location>
        <topology evidence="1">Multi-pass membrane protein</topology>
    </subcellularLocation>
</comment>
<feature type="transmembrane region" description="Helical" evidence="7">
    <location>
        <begin position="254"/>
        <end position="277"/>
    </location>
</feature>
<keyword evidence="6 7" id="KW-0472">Membrane</keyword>
<protein>
    <submittedName>
        <fullName evidence="9">MFS transporter</fullName>
    </submittedName>
</protein>
<feature type="transmembrane region" description="Helical" evidence="7">
    <location>
        <begin position="89"/>
        <end position="108"/>
    </location>
</feature>
<keyword evidence="5 7" id="KW-1133">Transmembrane helix</keyword>
<sequence>MPRSTAGHPYDGPLRWRLSRRGGFWLVVFLVFTGLLGSYSLTPLYPIYQERWHFSDVMLSVAFACYSLGTIVSLLVAGSLSDRIGRRKAFVPALLGVAASMLVLAFAVDLPMLLTGRALQGVFTGIINGTAGAALMDLQPRGDRRVAALANSTSIAVGSAFGPLIAGLLVAHAPSPTLTPYLLVLLLLAIGLLGVTVMPETVPPEARIATGRRRLRAPDDRAGFAVACLGALACNASMSLYAEFGTPLAAQAHLHGRSMGGLVVFVMFAAIGIVQLLLRRVQPLPALVSGTLVVTLGWAGITLALIVHQPALFLSATVIAGAGAGLALMGGTAAVNHLAAPERRAEAVSFYLVVMFCALAGPGIGGGALTQAIHLTGAATVMLVTTAVIALATFVGARRPRIAATL</sequence>
<gene>
    <name evidence="9" type="ORF">ACFFNX_12110</name>
</gene>
<dbReference type="InterPro" id="IPR020846">
    <property type="entry name" value="MFS_dom"/>
</dbReference>
<reference evidence="9 10" key="1">
    <citation type="submission" date="2024-09" db="EMBL/GenBank/DDBJ databases">
        <authorList>
            <person name="Sun Q."/>
            <person name="Mori K."/>
        </authorList>
    </citation>
    <scope>NUCLEOTIDE SEQUENCE [LARGE SCALE GENOMIC DNA]</scope>
    <source>
        <strain evidence="9 10">TBRC 0563</strain>
    </source>
</reference>
<feature type="transmembrane region" description="Helical" evidence="7">
    <location>
        <begin position="57"/>
        <end position="77"/>
    </location>
</feature>
<evidence type="ECO:0000256" key="6">
    <source>
        <dbReference type="ARBA" id="ARBA00023136"/>
    </source>
</evidence>
<dbReference type="PANTHER" id="PTHR23517:SF13">
    <property type="entry name" value="MAJOR FACILITATOR SUPERFAMILY MFS_1"/>
    <property type="match status" value="1"/>
</dbReference>
<feature type="transmembrane region" description="Helical" evidence="7">
    <location>
        <begin position="347"/>
        <end position="369"/>
    </location>
</feature>
<dbReference type="RefSeq" id="WP_378199568.1">
    <property type="nucleotide sequence ID" value="NZ_JBHLZP010000067.1"/>
</dbReference>
<accession>A0ABV5YD44</accession>
<feature type="domain" description="Major facilitator superfamily (MFS) profile" evidence="8">
    <location>
        <begin position="23"/>
        <end position="406"/>
    </location>
</feature>
<feature type="transmembrane region" description="Helical" evidence="7">
    <location>
        <begin position="222"/>
        <end position="242"/>
    </location>
</feature>
<dbReference type="InterPro" id="IPR050171">
    <property type="entry name" value="MFS_Transporters"/>
</dbReference>
<feature type="transmembrane region" description="Helical" evidence="7">
    <location>
        <begin position="148"/>
        <end position="169"/>
    </location>
</feature>
<feature type="transmembrane region" description="Helical" evidence="7">
    <location>
        <begin position="114"/>
        <end position="136"/>
    </location>
</feature>
<keyword evidence="3" id="KW-1003">Cell membrane</keyword>
<feature type="transmembrane region" description="Helical" evidence="7">
    <location>
        <begin position="284"/>
        <end position="306"/>
    </location>
</feature>
<dbReference type="Gene3D" id="1.20.1250.20">
    <property type="entry name" value="MFS general substrate transporter like domains"/>
    <property type="match status" value="1"/>
</dbReference>
<feature type="transmembrane region" description="Helical" evidence="7">
    <location>
        <begin position="375"/>
        <end position="397"/>
    </location>
</feature>
<feature type="transmembrane region" description="Helical" evidence="7">
    <location>
        <begin position="24"/>
        <end position="45"/>
    </location>
</feature>
<organism evidence="9 10">
    <name type="scientific">Actinoallomurus acaciae</name>
    <dbReference type="NCBI Taxonomy" id="502577"/>
    <lineage>
        <taxon>Bacteria</taxon>
        <taxon>Bacillati</taxon>
        <taxon>Actinomycetota</taxon>
        <taxon>Actinomycetes</taxon>
        <taxon>Streptosporangiales</taxon>
        <taxon>Thermomonosporaceae</taxon>
        <taxon>Actinoallomurus</taxon>
    </lineage>
</organism>
<evidence type="ECO:0000313" key="9">
    <source>
        <dbReference type="EMBL" id="MFB9832929.1"/>
    </source>
</evidence>
<dbReference type="Proteomes" id="UP001589627">
    <property type="component" value="Unassembled WGS sequence"/>
</dbReference>
<evidence type="ECO:0000256" key="7">
    <source>
        <dbReference type="SAM" id="Phobius"/>
    </source>
</evidence>
<dbReference type="InterPro" id="IPR011701">
    <property type="entry name" value="MFS"/>
</dbReference>
<keyword evidence="10" id="KW-1185">Reference proteome</keyword>
<dbReference type="SUPFAM" id="SSF103473">
    <property type="entry name" value="MFS general substrate transporter"/>
    <property type="match status" value="1"/>
</dbReference>
<evidence type="ECO:0000256" key="2">
    <source>
        <dbReference type="ARBA" id="ARBA00022448"/>
    </source>
</evidence>
<evidence type="ECO:0000256" key="4">
    <source>
        <dbReference type="ARBA" id="ARBA00022692"/>
    </source>
</evidence>
<keyword evidence="4 7" id="KW-0812">Transmembrane</keyword>
<dbReference type="EMBL" id="JBHLZP010000067">
    <property type="protein sequence ID" value="MFB9832929.1"/>
    <property type="molecule type" value="Genomic_DNA"/>
</dbReference>
<name>A0ABV5YD44_9ACTN</name>
<feature type="transmembrane region" description="Helical" evidence="7">
    <location>
        <begin position="312"/>
        <end position="335"/>
    </location>
</feature>
<proteinExistence type="predicted"/>
<evidence type="ECO:0000259" key="8">
    <source>
        <dbReference type="PROSITE" id="PS50850"/>
    </source>
</evidence>